<dbReference type="STRING" id="1648404.CP97_00585"/>
<accession>A0A0H4VUZ1</accession>
<evidence type="ECO:0000313" key="2">
    <source>
        <dbReference type="Proteomes" id="UP000059113"/>
    </source>
</evidence>
<protein>
    <submittedName>
        <fullName evidence="1">Uncharacterized protein</fullName>
    </submittedName>
</protein>
<proteinExistence type="predicted"/>
<evidence type="ECO:0000313" key="1">
    <source>
        <dbReference type="EMBL" id="AKQ40868.1"/>
    </source>
</evidence>
<keyword evidence="2" id="KW-1185">Reference proteome</keyword>
<reference evidence="2" key="2">
    <citation type="submission" date="2015-04" db="EMBL/GenBank/DDBJ databases">
        <title>The complete genome sequence of Erythrobacter sp. s21-N3.</title>
        <authorList>
            <person name="Zhuang L."/>
            <person name="Liu Y."/>
            <person name="Shao Z."/>
        </authorList>
    </citation>
    <scope>NUCLEOTIDE SEQUENCE [LARGE SCALE GENOMIC DNA]</scope>
    <source>
        <strain evidence="2">s21-N3</strain>
    </source>
</reference>
<dbReference type="OrthoDB" id="7506678at2"/>
<dbReference type="PATRIC" id="fig|1648404.4.peg.124"/>
<name>A0A0H4VUZ1_9SPHN</name>
<dbReference type="KEGG" id="ery:CP97_00585"/>
<organism evidence="1 2">
    <name type="scientific">Aurantiacibacter atlanticus</name>
    <dbReference type="NCBI Taxonomy" id="1648404"/>
    <lineage>
        <taxon>Bacteria</taxon>
        <taxon>Pseudomonadati</taxon>
        <taxon>Pseudomonadota</taxon>
        <taxon>Alphaproteobacteria</taxon>
        <taxon>Sphingomonadales</taxon>
        <taxon>Erythrobacteraceae</taxon>
        <taxon>Aurantiacibacter</taxon>
    </lineage>
</organism>
<dbReference type="RefSeq" id="WP_048884348.1">
    <property type="nucleotide sequence ID" value="NZ_CP011310.1"/>
</dbReference>
<dbReference type="EMBL" id="CP011310">
    <property type="protein sequence ID" value="AKQ40868.1"/>
    <property type="molecule type" value="Genomic_DNA"/>
</dbReference>
<dbReference type="AlphaFoldDB" id="A0A0H4VUZ1"/>
<dbReference type="Proteomes" id="UP000059113">
    <property type="component" value="Chromosome"/>
</dbReference>
<gene>
    <name evidence="1" type="ORF">CP97_00585</name>
</gene>
<sequence length="110" mass="12186">MTRQDRLQAFVSLPVGNWVRQSAADQGESVSVFIRDLIVAAWHRDNAAKDRPVALDPARQNVFISVALDALLAGHPDASLRDRTHEAYRRRLERLGLAVSTQMGGNSHEA</sequence>
<reference evidence="1 2" key="1">
    <citation type="journal article" date="2015" name="Int. J. Syst. Evol. Microbiol.">
        <title>Erythrobacter atlanticus sp. nov., a bacterium from ocean sediment able to degrade polycyclic aromatic hydrocarbons.</title>
        <authorList>
            <person name="Zhuang L."/>
            <person name="Liu Y."/>
            <person name="Wang L."/>
            <person name="Wang W."/>
            <person name="Shao Z."/>
        </authorList>
    </citation>
    <scope>NUCLEOTIDE SEQUENCE [LARGE SCALE GENOMIC DNA]</scope>
    <source>
        <strain evidence="2">s21-N3</strain>
    </source>
</reference>